<dbReference type="InterPro" id="IPR056737">
    <property type="entry name" value="Beta-prop_ATRN-MKLN-like"/>
</dbReference>
<proteinExistence type="predicted"/>
<evidence type="ECO:0000313" key="6">
    <source>
        <dbReference type="Proteomes" id="UP000322000"/>
    </source>
</evidence>
<dbReference type="InterPro" id="IPR011705">
    <property type="entry name" value="BACK"/>
</dbReference>
<dbReference type="AlphaFoldDB" id="A0A7E5V8G7"/>
<keyword evidence="1" id="KW-0880">Kelch repeat</keyword>
<dbReference type="SMART" id="SM00875">
    <property type="entry name" value="BACK"/>
    <property type="match status" value="1"/>
</dbReference>
<evidence type="ECO:0000256" key="3">
    <source>
        <dbReference type="SAM" id="MobiDB-lite"/>
    </source>
</evidence>
<keyword evidence="2" id="KW-0677">Repeat</keyword>
<feature type="compositionally biased region" description="Acidic residues" evidence="3">
    <location>
        <begin position="238"/>
        <end position="252"/>
    </location>
</feature>
<dbReference type="CDD" id="cd18186">
    <property type="entry name" value="BTB_POZ_ZBTB_KLHL-like"/>
    <property type="match status" value="1"/>
</dbReference>
<evidence type="ECO:0000259" key="5">
    <source>
        <dbReference type="PROSITE" id="PS50097"/>
    </source>
</evidence>
<evidence type="ECO:0000256" key="2">
    <source>
        <dbReference type="ARBA" id="ARBA00022737"/>
    </source>
</evidence>
<dbReference type="SMART" id="SM00225">
    <property type="entry name" value="BTB"/>
    <property type="match status" value="1"/>
</dbReference>
<dbReference type="SUPFAM" id="SSF54695">
    <property type="entry name" value="POZ domain"/>
    <property type="match status" value="1"/>
</dbReference>
<feature type="region of interest" description="Disordered" evidence="3">
    <location>
        <begin position="732"/>
        <end position="755"/>
    </location>
</feature>
<feature type="region of interest" description="Disordered" evidence="3">
    <location>
        <begin position="839"/>
        <end position="881"/>
    </location>
</feature>
<keyword evidence="4" id="KW-0472">Membrane</keyword>
<name>A0A7E5V8G7_TRINI</name>
<feature type="compositionally biased region" description="Polar residues" evidence="3">
    <location>
        <begin position="789"/>
        <end position="808"/>
    </location>
</feature>
<feature type="region of interest" description="Disordered" evidence="3">
    <location>
        <begin position="767"/>
        <end position="808"/>
    </location>
</feature>
<feature type="transmembrane region" description="Helical" evidence="4">
    <location>
        <begin position="1178"/>
        <end position="1196"/>
    </location>
</feature>
<dbReference type="Gene3D" id="1.25.40.420">
    <property type="match status" value="1"/>
</dbReference>
<dbReference type="RefSeq" id="XP_026724592.1">
    <property type="nucleotide sequence ID" value="XM_026868791.1"/>
</dbReference>
<dbReference type="Proteomes" id="UP000322000">
    <property type="component" value="Chromosome 3"/>
</dbReference>
<dbReference type="SUPFAM" id="SSF117281">
    <property type="entry name" value="Kelch motif"/>
    <property type="match status" value="1"/>
</dbReference>
<dbReference type="InterPro" id="IPR006652">
    <property type="entry name" value="Kelch_1"/>
</dbReference>
<dbReference type="Pfam" id="PF00651">
    <property type="entry name" value="BTB"/>
    <property type="match status" value="1"/>
</dbReference>
<feature type="compositionally biased region" description="Polar residues" evidence="3">
    <location>
        <begin position="691"/>
        <end position="705"/>
    </location>
</feature>
<evidence type="ECO:0000313" key="7">
    <source>
        <dbReference type="RefSeq" id="XP_026724592.1"/>
    </source>
</evidence>
<feature type="compositionally biased region" description="Polar residues" evidence="3">
    <location>
        <begin position="168"/>
        <end position="184"/>
    </location>
</feature>
<organism evidence="6 7">
    <name type="scientific">Trichoplusia ni</name>
    <name type="common">Cabbage looper</name>
    <dbReference type="NCBI Taxonomy" id="7111"/>
    <lineage>
        <taxon>Eukaryota</taxon>
        <taxon>Metazoa</taxon>
        <taxon>Ecdysozoa</taxon>
        <taxon>Arthropoda</taxon>
        <taxon>Hexapoda</taxon>
        <taxon>Insecta</taxon>
        <taxon>Pterygota</taxon>
        <taxon>Neoptera</taxon>
        <taxon>Endopterygota</taxon>
        <taxon>Lepidoptera</taxon>
        <taxon>Glossata</taxon>
        <taxon>Ditrysia</taxon>
        <taxon>Noctuoidea</taxon>
        <taxon>Noctuidae</taxon>
        <taxon>Plusiinae</taxon>
        <taxon>Trichoplusia</taxon>
    </lineage>
</organism>
<dbReference type="InterPro" id="IPR000210">
    <property type="entry name" value="BTB/POZ_dom"/>
</dbReference>
<feature type="domain" description="BTB" evidence="5">
    <location>
        <begin position="333"/>
        <end position="394"/>
    </location>
</feature>
<keyword evidence="4" id="KW-0812">Transmembrane</keyword>
<dbReference type="GeneID" id="113491689"/>
<dbReference type="SMART" id="SM00612">
    <property type="entry name" value="Kelch"/>
    <property type="match status" value="6"/>
</dbReference>
<keyword evidence="4" id="KW-1133">Transmembrane helix</keyword>
<feature type="region of interest" description="Disordered" evidence="3">
    <location>
        <begin position="686"/>
        <end position="706"/>
    </location>
</feature>
<dbReference type="Pfam" id="PF07707">
    <property type="entry name" value="BACK"/>
    <property type="match status" value="1"/>
</dbReference>
<dbReference type="InterPro" id="IPR011333">
    <property type="entry name" value="SKP1/BTB/POZ_sf"/>
</dbReference>
<feature type="compositionally biased region" description="Low complexity" evidence="3">
    <location>
        <begin position="744"/>
        <end position="753"/>
    </location>
</feature>
<dbReference type="PANTHER" id="PTHR22667:SF0">
    <property type="entry name" value="AT01380P-RELATED"/>
    <property type="match status" value="1"/>
</dbReference>
<keyword evidence="6" id="KW-1185">Reference proteome</keyword>
<dbReference type="Gene3D" id="3.30.710.10">
    <property type="entry name" value="Potassium Channel Kv1.1, Chain A"/>
    <property type="match status" value="1"/>
</dbReference>
<reference evidence="7" key="1">
    <citation type="submission" date="2025-08" db="UniProtKB">
        <authorList>
            <consortium name="RefSeq"/>
        </authorList>
    </citation>
    <scope>IDENTIFICATION</scope>
</reference>
<dbReference type="PANTHER" id="PTHR22667">
    <property type="entry name" value="AT01380P-RELATED"/>
    <property type="match status" value="1"/>
</dbReference>
<dbReference type="KEGG" id="tnl:113491689"/>
<accession>A0A7E5V8G7</accession>
<feature type="region of interest" description="Disordered" evidence="3">
    <location>
        <begin position="166"/>
        <end position="185"/>
    </location>
</feature>
<gene>
    <name evidence="7" type="primary">LOC113491689</name>
</gene>
<evidence type="ECO:0000256" key="1">
    <source>
        <dbReference type="ARBA" id="ARBA00022441"/>
    </source>
</evidence>
<dbReference type="OrthoDB" id="6350321at2759"/>
<sequence length="1238" mass="141055">MFLYYSFSDFEMQRSISLEKINGTEVVSNARNTALRHNSPDIFLPQRRRFRPAGNIFEQYYITIKPKLYRSSSLSDLTAHSSDFTLDYFRNRVLEQNKSKESYYNSAGDAVTKYCRKHTVQPDTLMSWNFKGKKPKKKSDMSPESYASKFAVEYLNNFQRDRDEIDPNASSCADNSSIGSTDQGMQKGAAFPFKSTPSGNLKVQSNQVVFQSSTVGVLLADPTQAKVKVKFEGKGGELEDETSQNYDNEIDSEPQLQFGPRETHAANVQSKKCHTTERNASQKPLCVKDDKSKDLGSLGYAVGEPIDWMRVQLPKKQDLFQEFYRRIHNYINTDTIIHIGDEEFHCHYIVLQVYSSFFDMNHHREIELPITNVTPEAFQTIYEWMVFNGVESNKLLKRDNILDLFCAAQYLAIKDLEDQCWSFIVNENLFSEDTAFVLFREARKKGMTPVMDLMVPRVMRFFLPLVASRDFLGLDTEELMTFLKSNYISVTSEIEVLMAGVRWLYGDWANRRPLAVDVMRCVRFGLISPWQLVDIKRNPDNAEILDIVNEPEVQQMVDDGLAYVIIKYWYGNNSKNYYHWIDVLGLTEPAERNWIGEEKNHVTYKDFLKYLEQFMVPKDQMYQQMAMMQPPRRNDDNIPGSMRGMDNEKMEMRRPKMDFPLPATLKGLSGDKDKSFPTMSEFFENRRKAQEGQQSLSPSNRSPQSMDMDVTLQMPLMPESRRAPDLACKHQKQYEEQRKHVEQQKQQLQMAQQQRRKQIQQIHMCTIERDTGSKHAQIYDPPEKDSAEDLNTTNSETSSGTAETSINDKLSTQFAMRRSEKRHSVAASYLAAATAALAGSRRSFHSPTSGPRLLNATNASRSEPASRPNAPLSQNNIGSPQISLFNQSKESIAKINMNKLSTSILGPSNKNYIAEGSLFNWERETVLVFGGIDPHPPYGVGNTGKYIYRFDPGTNVWDHVGDLPEPRHHHSVAFLRGRVYLVGGADPRDDDIRGKSVVVSTVWSFEPVSRSWYSESGLMTPRKNFGLVVHRMAMYAIGGQDKNGRVLSSVEKFDPKTGAWTKVRSMCVSRMAVACAKYREYIWVAGGMTGNKKKPVGKSVECYNSRTNEWTEIHSLRFPRCFSTMFAMNDKLYIIGGAGKISDKDKTASSVGAIDVWDWKLREWKHETEMSMPRHGHALAYLGTQLIIIGGVTTIYMRALNNVESFCCERGAWIRGVSTLPTPLSGHGAVTLPPASLM</sequence>
<feature type="compositionally biased region" description="Polar residues" evidence="3">
    <location>
        <begin position="845"/>
        <end position="863"/>
    </location>
</feature>
<dbReference type="PROSITE" id="PS50097">
    <property type="entry name" value="BTB"/>
    <property type="match status" value="1"/>
</dbReference>
<evidence type="ECO:0000256" key="4">
    <source>
        <dbReference type="SAM" id="Phobius"/>
    </source>
</evidence>
<feature type="region of interest" description="Disordered" evidence="3">
    <location>
        <begin position="234"/>
        <end position="254"/>
    </location>
</feature>
<protein>
    <submittedName>
        <fullName evidence="7">Uncharacterized protein LOC113491689 isoform X1</fullName>
    </submittedName>
</protein>
<dbReference type="Gene3D" id="2.120.10.80">
    <property type="entry name" value="Kelch-type beta propeller"/>
    <property type="match status" value="2"/>
</dbReference>
<feature type="compositionally biased region" description="Basic and acidic residues" evidence="3">
    <location>
        <begin position="732"/>
        <end position="743"/>
    </location>
</feature>
<feature type="compositionally biased region" description="Polar residues" evidence="3">
    <location>
        <begin position="871"/>
        <end position="881"/>
    </location>
</feature>
<dbReference type="GO" id="GO:0003779">
    <property type="term" value="F:actin binding"/>
    <property type="evidence" value="ECO:0007669"/>
    <property type="project" value="UniProtKB-KW"/>
</dbReference>
<dbReference type="InterPro" id="IPR015915">
    <property type="entry name" value="Kelch-typ_b-propeller"/>
</dbReference>
<dbReference type="Pfam" id="PF24981">
    <property type="entry name" value="Beta-prop_ATRN-LZTR1"/>
    <property type="match status" value="1"/>
</dbReference>
<dbReference type="InParanoid" id="A0A7E5V8G7"/>